<name>A0ABD2KWN2_9BILA</name>
<feature type="region of interest" description="Disordered" evidence="1">
    <location>
        <begin position="568"/>
        <end position="633"/>
    </location>
</feature>
<comment type="caution">
    <text evidence="4">The sequence shown here is derived from an EMBL/GenBank/DDBJ whole genome shotgun (WGS) entry which is preliminary data.</text>
</comment>
<feature type="compositionally biased region" description="Basic and acidic residues" evidence="1">
    <location>
        <begin position="586"/>
        <end position="604"/>
    </location>
</feature>
<protein>
    <recommendedName>
        <fullName evidence="3">DUF5641 domain-containing protein</fullName>
    </recommendedName>
</protein>
<feature type="compositionally biased region" description="Basic residues" evidence="1">
    <location>
        <begin position="967"/>
        <end position="980"/>
    </location>
</feature>
<feature type="region of interest" description="Disordered" evidence="1">
    <location>
        <begin position="73"/>
        <end position="97"/>
    </location>
</feature>
<dbReference type="Proteomes" id="UP001620626">
    <property type="component" value="Unassembled WGS sequence"/>
</dbReference>
<dbReference type="AlphaFoldDB" id="A0ABD2KWN2"/>
<feature type="compositionally biased region" description="Polar residues" evidence="1">
    <location>
        <begin position="403"/>
        <end position="413"/>
    </location>
</feature>
<keyword evidence="2" id="KW-0812">Transmembrane</keyword>
<evidence type="ECO:0000256" key="1">
    <source>
        <dbReference type="SAM" id="MobiDB-lite"/>
    </source>
</evidence>
<feature type="compositionally biased region" description="Basic and acidic residues" evidence="1">
    <location>
        <begin position="615"/>
        <end position="625"/>
    </location>
</feature>
<feature type="region of interest" description="Disordered" evidence="1">
    <location>
        <begin position="352"/>
        <end position="428"/>
    </location>
</feature>
<feature type="compositionally biased region" description="Low complexity" evidence="1">
    <location>
        <begin position="574"/>
        <end position="585"/>
    </location>
</feature>
<gene>
    <name evidence="4" type="ORF">niasHT_014720</name>
</gene>
<feature type="domain" description="DUF5641" evidence="3">
    <location>
        <begin position="2"/>
        <end position="68"/>
    </location>
</feature>
<feature type="region of interest" description="Disordered" evidence="1">
    <location>
        <begin position="849"/>
        <end position="900"/>
    </location>
</feature>
<evidence type="ECO:0000256" key="2">
    <source>
        <dbReference type="SAM" id="Phobius"/>
    </source>
</evidence>
<feature type="compositionally biased region" description="Basic and acidic residues" evidence="1">
    <location>
        <begin position="360"/>
        <end position="385"/>
    </location>
</feature>
<evidence type="ECO:0000313" key="5">
    <source>
        <dbReference type="Proteomes" id="UP001620626"/>
    </source>
</evidence>
<keyword evidence="2" id="KW-0472">Membrane</keyword>
<sequence length="980" mass="110242">MWQKEYLLLLRERGKWDHKSPRLQDKTEPKEGMIVLIHEEFTPRNQWSLGKITELNGRPGAIRSVQLELPIHGIKSKREESSNGTPQIPNEEENSHFEAPIEKETEILQLVDQPIDQNRHGMTTRSKAKMGTVLNCLSILFAMFALVGAYPTNHCNECKLLCFNKGVKAKIPKEINKVELCCAENCYIHENVKKLTYELPKEILLNDFKCEAGPNRPPKDRRPRATASQNWTSRRVYRTMAFVVLMANSLQDLTGAETIAVMAKSEKCFKNATSMRCIVENSATLTLLPVGQTNTLLLKTEEVLALLYLAGGGSYGCDDDSPPSPSSKNFSINREELPSHLSFTMPFGISPLSDLTNRSSETRPGRHPESTGRENLDPRDPREEENPSLTEEEIPLEHPRNWENMSELSSDSPTWAGREDSPMSDFSDRTWNPPRSIWPRDRREPLSSWFPRIMGNHWFERERRSAEALLRDFLRSGAFLRTNHLATNREVHFDGLSRSGAERTPIFPGMSVQRHFERRGITINPRVPLVQESGGFSPNRGDIHMEYFPTEVVDLCYFGEEENILRAMGVPTNGSPSQGGQSPPQREMRPRENSRTIFEPRRGQEGGPSSSFVQERGRGNHRQERPTNTISAHSPSRIPTIFVIFILMIFHQNIMAKHYTSKCSTFPQFAAKHPLIEMQVHSMNHQKHWEALNKPLPREWEGGNQSVLKALTGGKEDQLKLIEMSSSSSSPFAPSMEDGEISESPSENEIPLCQRGVKNADTELEDATKPVGKRVKRRGKDLEALGLIDAEAREVPERKPPHCSVCGLSGHRKGTKICPFYSGGGNKIRSSTPIQELEAERIGRPTNRRAVAARKPSPKVAKRATKESSLYSGLPLPDTSGLVRLSKDGQAGTSGFRENPVVPLREEIRGLQSAIDALTEEGETRLHWGDAEGANSVLPRRRKNRKNRAADTSTAEPLSRGTLSPKKATKNRSKIHFCDD</sequence>
<reference evidence="4 5" key="1">
    <citation type="submission" date="2024-10" db="EMBL/GenBank/DDBJ databases">
        <authorList>
            <person name="Kim D."/>
        </authorList>
    </citation>
    <scope>NUCLEOTIDE SEQUENCE [LARGE SCALE GENOMIC DNA]</scope>
    <source>
        <strain evidence="4">BH-2024</strain>
    </source>
</reference>
<dbReference type="Pfam" id="PF18701">
    <property type="entry name" value="DUF5641"/>
    <property type="match status" value="1"/>
</dbReference>
<dbReference type="InterPro" id="IPR040676">
    <property type="entry name" value="DUF5641"/>
</dbReference>
<keyword evidence="5" id="KW-1185">Reference proteome</keyword>
<feature type="transmembrane region" description="Helical" evidence="2">
    <location>
        <begin position="132"/>
        <end position="150"/>
    </location>
</feature>
<accession>A0ABD2KWN2</accession>
<dbReference type="EMBL" id="JBICBT010000621">
    <property type="protein sequence ID" value="KAL3107356.1"/>
    <property type="molecule type" value="Genomic_DNA"/>
</dbReference>
<proteinExistence type="predicted"/>
<organism evidence="4 5">
    <name type="scientific">Heterodera trifolii</name>
    <dbReference type="NCBI Taxonomy" id="157864"/>
    <lineage>
        <taxon>Eukaryota</taxon>
        <taxon>Metazoa</taxon>
        <taxon>Ecdysozoa</taxon>
        <taxon>Nematoda</taxon>
        <taxon>Chromadorea</taxon>
        <taxon>Rhabditida</taxon>
        <taxon>Tylenchina</taxon>
        <taxon>Tylenchomorpha</taxon>
        <taxon>Tylenchoidea</taxon>
        <taxon>Heteroderidae</taxon>
        <taxon>Heteroderinae</taxon>
        <taxon>Heterodera</taxon>
    </lineage>
</organism>
<evidence type="ECO:0000313" key="4">
    <source>
        <dbReference type="EMBL" id="KAL3107356.1"/>
    </source>
</evidence>
<feature type="region of interest" description="Disordered" evidence="1">
    <location>
        <begin position="725"/>
        <end position="747"/>
    </location>
</feature>
<evidence type="ECO:0000259" key="3">
    <source>
        <dbReference type="Pfam" id="PF18701"/>
    </source>
</evidence>
<feature type="region of interest" description="Disordered" evidence="1">
    <location>
        <begin position="929"/>
        <end position="980"/>
    </location>
</feature>
<keyword evidence="2" id="KW-1133">Transmembrane helix</keyword>